<dbReference type="Proteomes" id="UP000288058">
    <property type="component" value="Unassembled WGS sequence"/>
</dbReference>
<accession>A0A432Z0B2</accession>
<dbReference type="Pfam" id="PF00756">
    <property type="entry name" value="Esterase"/>
    <property type="match status" value="1"/>
</dbReference>
<evidence type="ECO:0000313" key="4">
    <source>
        <dbReference type="EMBL" id="RUO69595.1"/>
    </source>
</evidence>
<dbReference type="RefSeq" id="WP_126781459.1">
    <property type="nucleotide sequence ID" value="NZ_PIQC01000004.1"/>
</dbReference>
<keyword evidence="2" id="KW-0378">Hydrolase</keyword>
<protein>
    <submittedName>
        <fullName evidence="4">Esterase</fullName>
    </submittedName>
</protein>
<comment type="caution">
    <text evidence="4">The sequence shown here is derived from an EMBL/GenBank/DDBJ whole genome shotgun (WGS) entry which is preliminary data.</text>
</comment>
<dbReference type="OrthoDB" id="9784036at2"/>
<gene>
    <name evidence="4" type="ORF">CWI78_06635</name>
</gene>
<dbReference type="GO" id="GO:0016788">
    <property type="term" value="F:hydrolase activity, acting on ester bonds"/>
    <property type="evidence" value="ECO:0007669"/>
    <property type="project" value="TreeGrafter"/>
</dbReference>
<name>A0A432Z0B2_9GAMM</name>
<evidence type="ECO:0000256" key="2">
    <source>
        <dbReference type="ARBA" id="ARBA00022801"/>
    </source>
</evidence>
<evidence type="ECO:0000313" key="5">
    <source>
        <dbReference type="Proteomes" id="UP000288058"/>
    </source>
</evidence>
<sequence length="389" mass="43709">MRHKFLPAFVCLMLFISMQASAKVRGESVIVSIDSEVLDESRELIIHLPNNYSRYTDTSYPVLYLTDGQRNFAHAAGTLDLLSQDGMAQEMIIVGITNTHRARDFTPTHDESYDQWGISGGADDFLNFIEAELKPFINSNYRTNNYAILSGHSLGGLLSVYALQSRPEMFQAYFAFSPSLWWDSEVIFSDAAKFLSQPEDLNKYLYVNMGNEGGQMLSAFERYKELLNTSNREGFSYDTNLDVSESHNTTALAGMSLAFQKQLTSLRPSGAVIEEGVTAIQQYYKDVSKKYGYNAKPSYKAINHAGYNALEKQDYDTAISIFRSNTESYPNKSDGYDSLADGYEAAGKLNKALEMRKKALAISYKENVENNALKTRLDNLQQKISGDQK</sequence>
<dbReference type="InterPro" id="IPR011990">
    <property type="entry name" value="TPR-like_helical_dom_sf"/>
</dbReference>
<keyword evidence="5" id="KW-1185">Reference proteome</keyword>
<evidence type="ECO:0000256" key="3">
    <source>
        <dbReference type="SAM" id="SignalP"/>
    </source>
</evidence>
<dbReference type="EMBL" id="PIQC01000004">
    <property type="protein sequence ID" value="RUO69595.1"/>
    <property type="molecule type" value="Genomic_DNA"/>
</dbReference>
<dbReference type="InterPro" id="IPR052558">
    <property type="entry name" value="Siderophore_Hydrolase_D"/>
</dbReference>
<dbReference type="SUPFAM" id="SSF53474">
    <property type="entry name" value="alpha/beta-Hydrolases"/>
    <property type="match status" value="1"/>
</dbReference>
<feature type="signal peptide" evidence="3">
    <location>
        <begin position="1"/>
        <end position="22"/>
    </location>
</feature>
<organism evidence="4 5">
    <name type="scientific">Idiomarina ramblicola</name>
    <dbReference type="NCBI Taxonomy" id="263724"/>
    <lineage>
        <taxon>Bacteria</taxon>
        <taxon>Pseudomonadati</taxon>
        <taxon>Pseudomonadota</taxon>
        <taxon>Gammaproteobacteria</taxon>
        <taxon>Alteromonadales</taxon>
        <taxon>Idiomarinaceae</taxon>
        <taxon>Idiomarina</taxon>
    </lineage>
</organism>
<comment type="similarity">
    <text evidence="1">Belongs to the esterase D family.</text>
</comment>
<evidence type="ECO:0000256" key="1">
    <source>
        <dbReference type="ARBA" id="ARBA00005622"/>
    </source>
</evidence>
<dbReference type="SUPFAM" id="SSF48452">
    <property type="entry name" value="TPR-like"/>
    <property type="match status" value="1"/>
</dbReference>
<reference evidence="5" key="1">
    <citation type="journal article" date="2018" name="Front. Microbiol.">
        <title>Genome-Based Analysis Reveals the Taxonomy and Diversity of the Family Idiomarinaceae.</title>
        <authorList>
            <person name="Liu Y."/>
            <person name="Lai Q."/>
            <person name="Shao Z."/>
        </authorList>
    </citation>
    <scope>NUCLEOTIDE SEQUENCE [LARGE SCALE GENOMIC DNA]</scope>
    <source>
        <strain evidence="5">R22</strain>
    </source>
</reference>
<proteinExistence type="inferred from homology"/>
<dbReference type="PANTHER" id="PTHR40841:SF2">
    <property type="entry name" value="SIDEROPHORE-DEGRADING ESTERASE (EUROFUNG)"/>
    <property type="match status" value="1"/>
</dbReference>
<feature type="chain" id="PRO_5019439692" evidence="3">
    <location>
        <begin position="23"/>
        <end position="389"/>
    </location>
</feature>
<keyword evidence="3" id="KW-0732">Signal</keyword>
<dbReference type="Gene3D" id="3.40.50.1820">
    <property type="entry name" value="alpha/beta hydrolase"/>
    <property type="match status" value="1"/>
</dbReference>
<dbReference type="PANTHER" id="PTHR40841">
    <property type="entry name" value="SIDEROPHORE TRIACETYLFUSARININE C ESTERASE"/>
    <property type="match status" value="1"/>
</dbReference>
<dbReference type="AlphaFoldDB" id="A0A432Z0B2"/>
<dbReference type="InterPro" id="IPR000801">
    <property type="entry name" value="Esterase-like"/>
</dbReference>
<dbReference type="InterPro" id="IPR029058">
    <property type="entry name" value="AB_hydrolase_fold"/>
</dbReference>